<dbReference type="STRING" id="341036.SAMN05660649_04677"/>
<keyword evidence="10" id="KW-1185">Reference proteome</keyword>
<proteinExistence type="inferred from homology"/>
<dbReference type="PANTHER" id="PTHR42920:SF5">
    <property type="entry name" value="EAMA DOMAIN-CONTAINING PROTEIN"/>
    <property type="match status" value="1"/>
</dbReference>
<feature type="transmembrane region" description="Helical" evidence="7">
    <location>
        <begin position="180"/>
        <end position="199"/>
    </location>
</feature>
<feature type="transmembrane region" description="Helical" evidence="7">
    <location>
        <begin position="72"/>
        <end position="93"/>
    </location>
</feature>
<feature type="transmembrane region" description="Helical" evidence="7">
    <location>
        <begin position="40"/>
        <end position="60"/>
    </location>
</feature>
<evidence type="ECO:0000256" key="7">
    <source>
        <dbReference type="SAM" id="Phobius"/>
    </source>
</evidence>
<evidence type="ECO:0000256" key="1">
    <source>
        <dbReference type="ARBA" id="ARBA00004651"/>
    </source>
</evidence>
<feature type="transmembrane region" description="Helical" evidence="7">
    <location>
        <begin position="154"/>
        <end position="173"/>
    </location>
</feature>
<protein>
    <submittedName>
        <fullName evidence="9">Permease of the drug/metabolite transporter (DMT) superfamily</fullName>
    </submittedName>
</protein>
<sequence length="307" mass="33226">MTGHFPKRQLRADLALLFVAFSWGLTFVVVQDALSGIGPYYFVALRFLLALVFLAALYWRHLLNINRTTLKTGFLIGLFLFGGYAFQTIGLQYTGPATAGFITGLAVVLVPLFSALAYRRWPGLFLITGVLCAAFGLALLTLQGSIFKLGMGDLLIFLCAICFGLHIIMVGRYAGKHDPVLLAIIQIGTVSIISFLFALKFETMPNHLTTPVWTAFLITAIPATSLAFLIQNTVQRYTSPTHTAIIFTMEPVFAAITAHLLGREVLTLVQGAGCIFILAGMLVAELKGESQAADNIGSEIAQSSATK</sequence>
<evidence type="ECO:0000256" key="3">
    <source>
        <dbReference type="ARBA" id="ARBA00022475"/>
    </source>
</evidence>
<feature type="transmembrane region" description="Helical" evidence="7">
    <location>
        <begin position="124"/>
        <end position="142"/>
    </location>
</feature>
<organism evidence="9 10">
    <name type="scientific">Desulfotruncus arcticus DSM 17038</name>
    <dbReference type="NCBI Taxonomy" id="1121424"/>
    <lineage>
        <taxon>Bacteria</taxon>
        <taxon>Bacillati</taxon>
        <taxon>Bacillota</taxon>
        <taxon>Clostridia</taxon>
        <taxon>Eubacteriales</taxon>
        <taxon>Desulfallaceae</taxon>
        <taxon>Desulfotruncus</taxon>
    </lineage>
</organism>
<feature type="transmembrane region" description="Helical" evidence="7">
    <location>
        <begin position="12"/>
        <end position="34"/>
    </location>
</feature>
<keyword evidence="4 7" id="KW-0812">Transmembrane</keyword>
<name>A0A1I2YXS2_9FIRM</name>
<keyword evidence="3" id="KW-1003">Cell membrane</keyword>
<keyword evidence="6 7" id="KW-0472">Membrane</keyword>
<gene>
    <name evidence="9" type="ORF">SAMN05660649_04677</name>
</gene>
<dbReference type="EMBL" id="FOOX01000023">
    <property type="protein sequence ID" value="SFH30270.1"/>
    <property type="molecule type" value="Genomic_DNA"/>
</dbReference>
<feature type="transmembrane region" description="Helical" evidence="7">
    <location>
        <begin position="267"/>
        <end position="284"/>
    </location>
</feature>
<evidence type="ECO:0000313" key="9">
    <source>
        <dbReference type="EMBL" id="SFH30270.1"/>
    </source>
</evidence>
<feature type="transmembrane region" description="Helical" evidence="7">
    <location>
        <begin position="211"/>
        <end position="230"/>
    </location>
</feature>
<evidence type="ECO:0000259" key="8">
    <source>
        <dbReference type="Pfam" id="PF00892"/>
    </source>
</evidence>
<feature type="domain" description="EamA" evidence="8">
    <location>
        <begin position="12"/>
        <end position="141"/>
    </location>
</feature>
<feature type="transmembrane region" description="Helical" evidence="7">
    <location>
        <begin position="242"/>
        <end position="261"/>
    </location>
</feature>
<evidence type="ECO:0000256" key="5">
    <source>
        <dbReference type="ARBA" id="ARBA00022989"/>
    </source>
</evidence>
<evidence type="ECO:0000256" key="6">
    <source>
        <dbReference type="ARBA" id="ARBA00023136"/>
    </source>
</evidence>
<dbReference type="Proteomes" id="UP000199337">
    <property type="component" value="Unassembled WGS sequence"/>
</dbReference>
<dbReference type="OrthoDB" id="9804865at2"/>
<dbReference type="Pfam" id="PF00892">
    <property type="entry name" value="EamA"/>
    <property type="match status" value="2"/>
</dbReference>
<keyword evidence="5 7" id="KW-1133">Transmembrane helix</keyword>
<accession>A0A1I2YXS2</accession>
<dbReference type="GO" id="GO:0005886">
    <property type="term" value="C:plasma membrane"/>
    <property type="evidence" value="ECO:0007669"/>
    <property type="project" value="UniProtKB-SubCell"/>
</dbReference>
<dbReference type="InterPro" id="IPR051258">
    <property type="entry name" value="Diverse_Substrate_Transporter"/>
</dbReference>
<dbReference type="SUPFAM" id="SSF103481">
    <property type="entry name" value="Multidrug resistance efflux transporter EmrE"/>
    <property type="match status" value="2"/>
</dbReference>
<dbReference type="AlphaFoldDB" id="A0A1I2YXS2"/>
<reference evidence="10" key="1">
    <citation type="submission" date="2016-10" db="EMBL/GenBank/DDBJ databases">
        <authorList>
            <person name="Varghese N."/>
            <person name="Submissions S."/>
        </authorList>
    </citation>
    <scope>NUCLEOTIDE SEQUENCE [LARGE SCALE GENOMIC DNA]</scope>
    <source>
        <strain evidence="10">DSM 17038</strain>
    </source>
</reference>
<comment type="similarity">
    <text evidence="2">Belongs to the EamA transporter family.</text>
</comment>
<dbReference type="InterPro" id="IPR000620">
    <property type="entry name" value="EamA_dom"/>
</dbReference>
<evidence type="ECO:0000313" key="10">
    <source>
        <dbReference type="Proteomes" id="UP000199337"/>
    </source>
</evidence>
<dbReference type="InterPro" id="IPR037185">
    <property type="entry name" value="EmrE-like"/>
</dbReference>
<dbReference type="PANTHER" id="PTHR42920">
    <property type="entry name" value="OS03G0707200 PROTEIN-RELATED"/>
    <property type="match status" value="1"/>
</dbReference>
<comment type="subcellular location">
    <subcellularLocation>
        <location evidence="1">Cell membrane</location>
        <topology evidence="1">Multi-pass membrane protein</topology>
    </subcellularLocation>
</comment>
<feature type="domain" description="EamA" evidence="8">
    <location>
        <begin position="151"/>
        <end position="283"/>
    </location>
</feature>
<feature type="transmembrane region" description="Helical" evidence="7">
    <location>
        <begin position="99"/>
        <end position="117"/>
    </location>
</feature>
<evidence type="ECO:0000256" key="2">
    <source>
        <dbReference type="ARBA" id="ARBA00007362"/>
    </source>
</evidence>
<evidence type="ECO:0000256" key="4">
    <source>
        <dbReference type="ARBA" id="ARBA00022692"/>
    </source>
</evidence>